<feature type="transmembrane region" description="Helical" evidence="6">
    <location>
        <begin position="133"/>
        <end position="155"/>
    </location>
</feature>
<feature type="transmembrane region" description="Helical" evidence="6">
    <location>
        <begin position="28"/>
        <end position="47"/>
    </location>
</feature>
<evidence type="ECO:0000313" key="7">
    <source>
        <dbReference type="EMBL" id="KAK9138528.1"/>
    </source>
</evidence>
<feature type="transmembrane region" description="Helical" evidence="6">
    <location>
        <begin position="93"/>
        <end position="112"/>
    </location>
</feature>
<keyword evidence="4 6" id="KW-1133">Transmembrane helix</keyword>
<dbReference type="PANTHER" id="PTHR11654">
    <property type="entry name" value="OLIGOPEPTIDE TRANSPORTER-RELATED"/>
    <property type="match status" value="1"/>
</dbReference>
<evidence type="ECO:0000256" key="1">
    <source>
        <dbReference type="ARBA" id="ARBA00004141"/>
    </source>
</evidence>
<comment type="subcellular location">
    <subcellularLocation>
        <location evidence="1">Membrane</location>
        <topology evidence="1">Multi-pass membrane protein</topology>
    </subcellularLocation>
</comment>
<sequence>MVFLANATNLVTYLITFMHYPNDEAANTVTNFMGSAFILTLLGGFICDSFITRFWTFIIFCITELLGLVMLMIQASKPGLQPPKDEKPSTSQAAFLYIGLYAIALGFGGIKASLEAHGADQLDNKNKSLISSYFNWFFFSLVAGGFLACTLMVYIEDNKGWNWGFAICIGALTLSLIVFSSGFATYRNKRPSGSPLTRIFKVLRYSVLDCRSTPTEVVVATKSHKKFRFLDKALLKPCVAPWEVEETRTFLGLLPIFASTIMMNCCLAQINTFSVAQGIKMNRKLGHSFQIPPPSLSVIPQVVMLSSITLFERIKAVILKKRGTTNISSSIFLPLKRIGLGLAMASISMAVAAIVEVKRREAAVLDGRQLSVFWLGWQYLLLGVSDMLTLGGMLEFFYSEAPDSMRSMSTAFAWCSTSLGFFFSTVIVSIVNGVSGNKWLGGKDLNENRLELFYTVLSVVNFLNLLVYVYLAKKY</sequence>
<protein>
    <recommendedName>
        <fullName evidence="9">NPF family transporter</fullName>
    </recommendedName>
</protein>
<evidence type="ECO:0000256" key="3">
    <source>
        <dbReference type="ARBA" id="ARBA00022692"/>
    </source>
</evidence>
<feature type="transmembrane region" description="Helical" evidence="6">
    <location>
        <begin position="452"/>
        <end position="471"/>
    </location>
</feature>
<evidence type="ECO:0000313" key="8">
    <source>
        <dbReference type="Proteomes" id="UP001417504"/>
    </source>
</evidence>
<evidence type="ECO:0000256" key="5">
    <source>
        <dbReference type="ARBA" id="ARBA00023136"/>
    </source>
</evidence>
<evidence type="ECO:0000256" key="2">
    <source>
        <dbReference type="ARBA" id="ARBA00005982"/>
    </source>
</evidence>
<feature type="transmembrane region" description="Helical" evidence="6">
    <location>
        <begin position="54"/>
        <end position="73"/>
    </location>
</feature>
<dbReference type="GO" id="GO:0022857">
    <property type="term" value="F:transmembrane transporter activity"/>
    <property type="evidence" value="ECO:0007669"/>
    <property type="project" value="InterPro"/>
</dbReference>
<name>A0AAP0JSC4_9MAGN</name>
<feature type="transmembrane region" description="Helical" evidence="6">
    <location>
        <begin position="377"/>
        <end position="398"/>
    </location>
</feature>
<keyword evidence="5 6" id="KW-0472">Membrane</keyword>
<dbReference type="Gene3D" id="1.20.1250.20">
    <property type="entry name" value="MFS general substrate transporter like domains"/>
    <property type="match status" value="1"/>
</dbReference>
<reference evidence="7 8" key="1">
    <citation type="submission" date="2024-01" db="EMBL/GenBank/DDBJ databases">
        <title>Genome assemblies of Stephania.</title>
        <authorList>
            <person name="Yang L."/>
        </authorList>
    </citation>
    <scope>NUCLEOTIDE SEQUENCE [LARGE SCALE GENOMIC DNA]</scope>
    <source>
        <strain evidence="7">QJT</strain>
        <tissue evidence="7">Leaf</tissue>
    </source>
</reference>
<dbReference type="SUPFAM" id="SSF103473">
    <property type="entry name" value="MFS general substrate transporter"/>
    <property type="match status" value="1"/>
</dbReference>
<feature type="transmembrane region" description="Helical" evidence="6">
    <location>
        <begin position="161"/>
        <end position="186"/>
    </location>
</feature>
<keyword evidence="3 6" id="KW-0812">Transmembrane</keyword>
<comment type="similarity">
    <text evidence="2">Belongs to the major facilitator superfamily. Proton-dependent oligopeptide transporter (POT/PTR) (TC 2.A.17) family.</text>
</comment>
<dbReference type="GO" id="GO:0016020">
    <property type="term" value="C:membrane"/>
    <property type="evidence" value="ECO:0007669"/>
    <property type="project" value="UniProtKB-SubCell"/>
</dbReference>
<dbReference type="Pfam" id="PF00854">
    <property type="entry name" value="PTR2"/>
    <property type="match status" value="1"/>
</dbReference>
<organism evidence="7 8">
    <name type="scientific">Stephania japonica</name>
    <dbReference type="NCBI Taxonomy" id="461633"/>
    <lineage>
        <taxon>Eukaryota</taxon>
        <taxon>Viridiplantae</taxon>
        <taxon>Streptophyta</taxon>
        <taxon>Embryophyta</taxon>
        <taxon>Tracheophyta</taxon>
        <taxon>Spermatophyta</taxon>
        <taxon>Magnoliopsida</taxon>
        <taxon>Ranunculales</taxon>
        <taxon>Menispermaceae</taxon>
        <taxon>Menispermoideae</taxon>
        <taxon>Cissampelideae</taxon>
        <taxon>Stephania</taxon>
    </lineage>
</organism>
<feature type="transmembrane region" description="Helical" evidence="6">
    <location>
        <begin position="338"/>
        <end position="357"/>
    </location>
</feature>
<proteinExistence type="inferred from homology"/>
<dbReference type="InterPro" id="IPR000109">
    <property type="entry name" value="POT_fam"/>
</dbReference>
<gene>
    <name evidence="7" type="ORF">Sjap_009122</name>
</gene>
<accession>A0AAP0JSC4</accession>
<dbReference type="AlphaFoldDB" id="A0AAP0JSC4"/>
<feature type="transmembrane region" description="Helical" evidence="6">
    <location>
        <begin position="410"/>
        <end position="432"/>
    </location>
</feature>
<dbReference type="Proteomes" id="UP001417504">
    <property type="component" value="Unassembled WGS sequence"/>
</dbReference>
<evidence type="ECO:0008006" key="9">
    <source>
        <dbReference type="Google" id="ProtNLM"/>
    </source>
</evidence>
<evidence type="ECO:0000256" key="4">
    <source>
        <dbReference type="ARBA" id="ARBA00022989"/>
    </source>
</evidence>
<evidence type="ECO:0000256" key="6">
    <source>
        <dbReference type="SAM" id="Phobius"/>
    </source>
</evidence>
<comment type="caution">
    <text evidence="7">The sequence shown here is derived from an EMBL/GenBank/DDBJ whole genome shotgun (WGS) entry which is preliminary data.</text>
</comment>
<keyword evidence="8" id="KW-1185">Reference proteome</keyword>
<dbReference type="EMBL" id="JBBNAE010000003">
    <property type="protein sequence ID" value="KAK9138528.1"/>
    <property type="molecule type" value="Genomic_DNA"/>
</dbReference>
<dbReference type="InterPro" id="IPR036259">
    <property type="entry name" value="MFS_trans_sf"/>
</dbReference>